<evidence type="ECO:0000313" key="4">
    <source>
        <dbReference type="Proteomes" id="UP001153148"/>
    </source>
</evidence>
<keyword evidence="4" id="KW-1185">Reference proteome</keyword>
<dbReference type="PRINTS" id="PR00014">
    <property type="entry name" value="FNTYPEIII"/>
</dbReference>
<dbReference type="InterPro" id="IPR013783">
    <property type="entry name" value="Ig-like_fold"/>
</dbReference>
<feature type="domain" description="Fibronectin type-III" evidence="2">
    <location>
        <begin position="1"/>
        <end position="92"/>
    </location>
</feature>
<organism evidence="3 4">
    <name type="scientific">Timema podura</name>
    <name type="common">Walking stick</name>
    <dbReference type="NCBI Taxonomy" id="61482"/>
    <lineage>
        <taxon>Eukaryota</taxon>
        <taxon>Metazoa</taxon>
        <taxon>Ecdysozoa</taxon>
        <taxon>Arthropoda</taxon>
        <taxon>Hexapoda</taxon>
        <taxon>Insecta</taxon>
        <taxon>Pterygota</taxon>
        <taxon>Neoptera</taxon>
        <taxon>Polyneoptera</taxon>
        <taxon>Phasmatodea</taxon>
        <taxon>Timematodea</taxon>
        <taxon>Timematoidea</taxon>
        <taxon>Timematidae</taxon>
        <taxon>Timema</taxon>
    </lineage>
</organism>
<dbReference type="Pfam" id="PF00041">
    <property type="entry name" value="fn3"/>
    <property type="match status" value="2"/>
</dbReference>
<dbReference type="Gene3D" id="2.60.40.10">
    <property type="entry name" value="Immunoglobulins"/>
    <property type="match status" value="4"/>
</dbReference>
<proteinExistence type="predicted"/>
<sequence>MPFVISNTLRLRSSTPTWNFQTFQFLAPSNLMTPTWPYLPWEKAAEVPGSQTKGTAPNLTEGEEYEFRVIAVNKGGPGEPSEASKSVVAKPRFQAPTFDKTLLQDLIVRAGQKINYTIPIEASPRPKAKWTVNGSPIEPGVRADIQTFNNQTVFEILFSVRSDTGRYTLTLENKFGQCSASANVTVLDRPSPPGGPLIVSNVTKESARLTWKTPLDDGGSPILHYIIEKMDISRGTWSDAGMASSLTHEVVRLVHRKEYLFRVKAVNSIGESDALEVDKSVIVKNEFDEPDSPGKPLIMDWDKDHVDLEWPIPKSDGGSPITGYIVQKKEKGSPYWVNALHVPALQNSVNMYNLMSRMWHDKEVSNLEIGLGNKRRKSSSAIYHAKWLGSERDGVELSW</sequence>
<dbReference type="PANTHER" id="PTHR14340:SF13">
    <property type="entry name" value="TITIN"/>
    <property type="match status" value="1"/>
</dbReference>
<dbReference type="InterPro" id="IPR036116">
    <property type="entry name" value="FN3_sf"/>
</dbReference>
<dbReference type="InterPro" id="IPR003961">
    <property type="entry name" value="FN3_dom"/>
</dbReference>
<dbReference type="InterPro" id="IPR013098">
    <property type="entry name" value="Ig_I-set"/>
</dbReference>
<dbReference type="SUPFAM" id="SSF48726">
    <property type="entry name" value="Immunoglobulin"/>
    <property type="match status" value="1"/>
</dbReference>
<keyword evidence="1" id="KW-0393">Immunoglobulin domain</keyword>
<feature type="domain" description="Fibronectin type-III" evidence="2">
    <location>
        <begin position="192"/>
        <end position="286"/>
    </location>
</feature>
<dbReference type="InterPro" id="IPR036179">
    <property type="entry name" value="Ig-like_dom_sf"/>
</dbReference>
<evidence type="ECO:0000313" key="3">
    <source>
        <dbReference type="EMBL" id="CAG2053029.1"/>
    </source>
</evidence>
<gene>
    <name evidence="3" type="ORF">TPAB3V08_LOCUS119</name>
</gene>
<feature type="domain" description="Fibronectin type-III" evidence="2">
    <location>
        <begin position="292"/>
        <end position="388"/>
    </location>
</feature>
<reference evidence="3" key="1">
    <citation type="submission" date="2021-03" db="EMBL/GenBank/DDBJ databases">
        <authorList>
            <person name="Tran Van P."/>
        </authorList>
    </citation>
    <scope>NUCLEOTIDE SEQUENCE</scope>
</reference>
<dbReference type="SUPFAM" id="SSF49265">
    <property type="entry name" value="Fibronectin type III"/>
    <property type="match status" value="2"/>
</dbReference>
<name>A0ABN7NJH8_TIMPD</name>
<accession>A0ABN7NJH8</accession>
<dbReference type="PANTHER" id="PTHR14340">
    <property type="entry name" value="MICROFIBRIL-ASSOCIATED GLYCOPROTEIN 3"/>
    <property type="match status" value="1"/>
</dbReference>
<dbReference type="Pfam" id="PF07679">
    <property type="entry name" value="I-set"/>
    <property type="match status" value="1"/>
</dbReference>
<dbReference type="EMBL" id="CAJPIN010000094">
    <property type="protein sequence ID" value="CAG2053029.1"/>
    <property type="molecule type" value="Genomic_DNA"/>
</dbReference>
<evidence type="ECO:0000259" key="2">
    <source>
        <dbReference type="PROSITE" id="PS50853"/>
    </source>
</evidence>
<evidence type="ECO:0000256" key="1">
    <source>
        <dbReference type="ARBA" id="ARBA00023319"/>
    </source>
</evidence>
<protein>
    <recommendedName>
        <fullName evidence="2">Fibronectin type-III domain-containing protein</fullName>
    </recommendedName>
</protein>
<comment type="caution">
    <text evidence="3">The sequence shown here is derived from an EMBL/GenBank/DDBJ whole genome shotgun (WGS) entry which is preliminary data.</text>
</comment>
<dbReference type="Proteomes" id="UP001153148">
    <property type="component" value="Unassembled WGS sequence"/>
</dbReference>
<dbReference type="SMART" id="SM00060">
    <property type="entry name" value="FN3"/>
    <property type="match status" value="3"/>
</dbReference>
<dbReference type="CDD" id="cd00063">
    <property type="entry name" value="FN3"/>
    <property type="match status" value="3"/>
</dbReference>
<dbReference type="PROSITE" id="PS50853">
    <property type="entry name" value="FN3"/>
    <property type="match status" value="3"/>
</dbReference>